<evidence type="ECO:0000256" key="7">
    <source>
        <dbReference type="ARBA" id="ARBA00018587"/>
    </source>
</evidence>
<reference evidence="22 23" key="1">
    <citation type="submission" date="2010-08" db="EMBL/GenBank/DDBJ databases">
        <authorList>
            <person name="Weinstock G."/>
            <person name="Sodergren E."/>
            <person name="Clifton S."/>
            <person name="Fulton L."/>
            <person name="Fulton B."/>
            <person name="Courtney L."/>
            <person name="Fronick C."/>
            <person name="Harrison M."/>
            <person name="Strong C."/>
            <person name="Farmer C."/>
            <person name="Delahaunty K."/>
            <person name="Markovic C."/>
            <person name="Hall O."/>
            <person name="Minx P."/>
            <person name="Tomlinson C."/>
            <person name="Mitreva M."/>
            <person name="Hou S."/>
            <person name="Chen J."/>
            <person name="Wollam A."/>
            <person name="Pepin K.H."/>
            <person name="Johnson M."/>
            <person name="Bhonagiri V."/>
            <person name="Zhang X."/>
            <person name="Suruliraj S."/>
            <person name="Warren W."/>
            <person name="Chinwalla A."/>
            <person name="Mardis E.R."/>
            <person name="Wilson R.K."/>
        </authorList>
    </citation>
    <scope>NUCLEOTIDE SEQUENCE [LARGE SCALE GENOMIC DNA]</scope>
    <source>
        <strain evidence="22 23">F0359</strain>
    </source>
</reference>
<evidence type="ECO:0000256" key="3">
    <source>
        <dbReference type="ARBA" id="ARBA00004997"/>
    </source>
</evidence>
<dbReference type="InterPro" id="IPR001697">
    <property type="entry name" value="Pyr_Knase"/>
</dbReference>
<dbReference type="SUPFAM" id="SSF51621">
    <property type="entry name" value="Phosphoenolpyruvate/pyruvate domain"/>
    <property type="match status" value="1"/>
</dbReference>
<feature type="domain" description="Pyruvate kinase C-terminal" evidence="21">
    <location>
        <begin position="363"/>
        <end position="475"/>
    </location>
</feature>
<feature type="domain" description="PEP-utilising enzyme mobile" evidence="20">
    <location>
        <begin position="512"/>
        <end position="579"/>
    </location>
</feature>
<dbReference type="InterPro" id="IPR036918">
    <property type="entry name" value="Pyrv_Knase_C_sf"/>
</dbReference>
<dbReference type="SUPFAM" id="SSF52009">
    <property type="entry name" value="Phosphohistidine domain"/>
    <property type="match status" value="1"/>
</dbReference>
<keyword evidence="9" id="KW-0479">Metal-binding</keyword>
<dbReference type="SUPFAM" id="SSF52935">
    <property type="entry name" value="PK C-terminal domain-like"/>
    <property type="match status" value="1"/>
</dbReference>
<evidence type="ECO:0000256" key="4">
    <source>
        <dbReference type="ARBA" id="ARBA00006237"/>
    </source>
</evidence>
<dbReference type="InterPro" id="IPR015813">
    <property type="entry name" value="Pyrv/PenolPyrv_kinase-like_dom"/>
</dbReference>
<dbReference type="PANTHER" id="PTHR11817">
    <property type="entry name" value="PYRUVATE KINASE"/>
    <property type="match status" value="1"/>
</dbReference>
<keyword evidence="13 18" id="KW-0460">Magnesium</keyword>
<dbReference type="InterPro" id="IPR015795">
    <property type="entry name" value="Pyrv_Knase_C"/>
</dbReference>
<dbReference type="GO" id="GO:0004743">
    <property type="term" value="F:pyruvate kinase activity"/>
    <property type="evidence" value="ECO:0007669"/>
    <property type="project" value="UniProtKB-UniRule"/>
</dbReference>
<evidence type="ECO:0000259" key="20">
    <source>
        <dbReference type="Pfam" id="PF00391"/>
    </source>
</evidence>
<dbReference type="GO" id="GO:0000287">
    <property type="term" value="F:magnesium ion binding"/>
    <property type="evidence" value="ECO:0007669"/>
    <property type="project" value="UniProtKB-UniRule"/>
</dbReference>
<dbReference type="InterPro" id="IPR036637">
    <property type="entry name" value="Phosphohistidine_dom_sf"/>
</dbReference>
<evidence type="ECO:0000256" key="8">
    <source>
        <dbReference type="ARBA" id="ARBA00022679"/>
    </source>
</evidence>
<comment type="cofactor">
    <cofactor evidence="1">
        <name>Mg(2+)</name>
        <dbReference type="ChEBI" id="CHEBI:18420"/>
    </cofactor>
</comment>
<dbReference type="Gene3D" id="3.50.30.10">
    <property type="entry name" value="Phosphohistidine domain"/>
    <property type="match status" value="1"/>
</dbReference>
<dbReference type="Pfam" id="PF00224">
    <property type="entry name" value="PK"/>
    <property type="match status" value="1"/>
</dbReference>
<evidence type="ECO:0000256" key="1">
    <source>
        <dbReference type="ARBA" id="ARBA00001946"/>
    </source>
</evidence>
<dbReference type="Gene3D" id="3.40.1380.20">
    <property type="entry name" value="Pyruvate kinase, C-terminal domain"/>
    <property type="match status" value="1"/>
</dbReference>
<organism evidence="22 23">
    <name type="scientific">Megasphaera micronuciformis F0359</name>
    <dbReference type="NCBI Taxonomy" id="706434"/>
    <lineage>
        <taxon>Bacteria</taxon>
        <taxon>Bacillati</taxon>
        <taxon>Bacillota</taxon>
        <taxon>Negativicutes</taxon>
        <taxon>Veillonellales</taxon>
        <taxon>Veillonellaceae</taxon>
        <taxon>Megasphaera</taxon>
    </lineage>
</organism>
<comment type="similarity">
    <text evidence="4">In the C-terminal section; belongs to the PEP-utilizing enzyme family.</text>
</comment>
<evidence type="ECO:0000256" key="2">
    <source>
        <dbReference type="ARBA" id="ARBA00001958"/>
    </source>
</evidence>
<keyword evidence="15 18" id="KW-0324">Glycolysis</keyword>
<dbReference type="NCBIfam" id="NF004491">
    <property type="entry name" value="PRK05826.1"/>
    <property type="match status" value="1"/>
</dbReference>
<dbReference type="Gene3D" id="2.40.33.10">
    <property type="entry name" value="PK beta-barrel domain-like"/>
    <property type="match status" value="1"/>
</dbReference>
<keyword evidence="11 18" id="KW-0418">Kinase</keyword>
<dbReference type="InterPro" id="IPR008279">
    <property type="entry name" value="PEP-util_enz_mobile_dom"/>
</dbReference>
<keyword evidence="12" id="KW-0067">ATP-binding</keyword>
<evidence type="ECO:0000256" key="11">
    <source>
        <dbReference type="ARBA" id="ARBA00022777"/>
    </source>
</evidence>
<dbReference type="InterPro" id="IPR015806">
    <property type="entry name" value="Pyrv_Knase_insert_dom_sf"/>
</dbReference>
<dbReference type="GO" id="GO:0016301">
    <property type="term" value="F:kinase activity"/>
    <property type="evidence" value="ECO:0007669"/>
    <property type="project" value="UniProtKB-KW"/>
</dbReference>
<dbReference type="GO" id="GO:0030955">
    <property type="term" value="F:potassium ion binding"/>
    <property type="evidence" value="ECO:0007669"/>
    <property type="project" value="UniProtKB-UniRule"/>
</dbReference>
<dbReference type="EMBL" id="AECS01000010">
    <property type="protein sequence ID" value="EFQ04858.1"/>
    <property type="molecule type" value="Genomic_DNA"/>
</dbReference>
<evidence type="ECO:0000259" key="21">
    <source>
        <dbReference type="Pfam" id="PF02887"/>
    </source>
</evidence>
<comment type="cofactor">
    <cofactor evidence="2">
        <name>K(+)</name>
        <dbReference type="ChEBI" id="CHEBI:29103"/>
    </cofactor>
</comment>
<gene>
    <name evidence="22" type="primary">pyk</name>
    <name evidence="22" type="ORF">HMPREF9429_00356</name>
</gene>
<dbReference type="FunFam" id="2.40.33.10:FF:000001">
    <property type="entry name" value="Pyruvate kinase"/>
    <property type="match status" value="1"/>
</dbReference>
<dbReference type="Pfam" id="PF00391">
    <property type="entry name" value="PEP-utilizers"/>
    <property type="match status" value="1"/>
</dbReference>
<dbReference type="UniPathway" id="UPA00109">
    <property type="reaction ID" value="UER00188"/>
</dbReference>
<evidence type="ECO:0000313" key="22">
    <source>
        <dbReference type="EMBL" id="EFQ04858.1"/>
    </source>
</evidence>
<evidence type="ECO:0000313" key="23">
    <source>
        <dbReference type="Proteomes" id="UP000003195"/>
    </source>
</evidence>
<dbReference type="InterPro" id="IPR015793">
    <property type="entry name" value="Pyrv_Knase_brl"/>
</dbReference>
<keyword evidence="23" id="KW-1185">Reference proteome</keyword>
<evidence type="ECO:0000256" key="12">
    <source>
        <dbReference type="ARBA" id="ARBA00022840"/>
    </source>
</evidence>
<evidence type="ECO:0000256" key="16">
    <source>
        <dbReference type="ARBA" id="ARBA00023317"/>
    </source>
</evidence>
<dbReference type="NCBIfam" id="TIGR01064">
    <property type="entry name" value="pyruv_kin"/>
    <property type="match status" value="1"/>
</dbReference>
<protein>
    <recommendedName>
        <fullName evidence="7 17">Pyruvate kinase</fullName>
        <ecNumber evidence="6 17">2.7.1.40</ecNumber>
    </recommendedName>
</protein>
<dbReference type="EC" id="2.7.1.40" evidence="6 17"/>
<accession>E2ZA96</accession>
<evidence type="ECO:0000256" key="17">
    <source>
        <dbReference type="NCBIfam" id="TIGR01064"/>
    </source>
</evidence>
<comment type="pathway">
    <text evidence="3 18">Carbohydrate degradation; glycolysis; pyruvate from D-glyceraldehyde 3-phosphate: step 5/5.</text>
</comment>
<dbReference type="STRING" id="706434.HMPREF9429_00356"/>
<evidence type="ECO:0000256" key="18">
    <source>
        <dbReference type="RuleBase" id="RU000504"/>
    </source>
</evidence>
<keyword evidence="8 18" id="KW-0808">Transferase</keyword>
<dbReference type="eggNOG" id="COG0469">
    <property type="taxonomic scope" value="Bacteria"/>
</dbReference>
<dbReference type="InterPro" id="IPR011037">
    <property type="entry name" value="Pyrv_Knase-like_insert_dom_sf"/>
</dbReference>
<evidence type="ECO:0000259" key="19">
    <source>
        <dbReference type="Pfam" id="PF00224"/>
    </source>
</evidence>
<evidence type="ECO:0000256" key="10">
    <source>
        <dbReference type="ARBA" id="ARBA00022741"/>
    </source>
</evidence>
<evidence type="ECO:0000256" key="6">
    <source>
        <dbReference type="ARBA" id="ARBA00012142"/>
    </source>
</evidence>
<proteinExistence type="inferred from homology"/>
<dbReference type="Gene3D" id="3.20.20.60">
    <property type="entry name" value="Phosphoenolpyruvate-binding domains"/>
    <property type="match status" value="1"/>
</dbReference>
<keyword evidence="16 22" id="KW-0670">Pyruvate</keyword>
<dbReference type="InterPro" id="IPR040442">
    <property type="entry name" value="Pyrv_kinase-like_dom_sf"/>
</dbReference>
<dbReference type="AlphaFoldDB" id="E2ZA96"/>
<evidence type="ECO:0000256" key="5">
    <source>
        <dbReference type="ARBA" id="ARBA00008663"/>
    </source>
</evidence>
<dbReference type="HOGENOM" id="CLU_015439_0_2_9"/>
<comment type="catalytic activity">
    <reaction evidence="18">
        <text>pyruvate + ATP = phosphoenolpyruvate + ADP + H(+)</text>
        <dbReference type="Rhea" id="RHEA:18157"/>
        <dbReference type="ChEBI" id="CHEBI:15361"/>
        <dbReference type="ChEBI" id="CHEBI:15378"/>
        <dbReference type="ChEBI" id="CHEBI:30616"/>
        <dbReference type="ChEBI" id="CHEBI:58702"/>
        <dbReference type="ChEBI" id="CHEBI:456216"/>
        <dbReference type="EC" id="2.7.1.40"/>
    </reaction>
</comment>
<dbReference type="PRINTS" id="PR01050">
    <property type="entry name" value="PYRUVTKNASE"/>
</dbReference>
<dbReference type="SUPFAM" id="SSF50800">
    <property type="entry name" value="PK beta-barrel domain-like"/>
    <property type="match status" value="1"/>
</dbReference>
<evidence type="ECO:0000256" key="9">
    <source>
        <dbReference type="ARBA" id="ARBA00022723"/>
    </source>
</evidence>
<keyword evidence="10" id="KW-0547">Nucleotide-binding</keyword>
<dbReference type="Pfam" id="PF02887">
    <property type="entry name" value="PK_C"/>
    <property type="match status" value="1"/>
</dbReference>
<comment type="similarity">
    <text evidence="5 18">Belongs to the pyruvate kinase family.</text>
</comment>
<dbReference type="FunFam" id="3.20.20.60:FF:000025">
    <property type="entry name" value="Pyruvate kinase"/>
    <property type="match status" value="1"/>
</dbReference>
<comment type="caution">
    <text evidence="22">The sequence shown here is derived from an EMBL/GenBank/DDBJ whole genome shotgun (WGS) entry which is preliminary data.</text>
</comment>
<name>E2ZA96_9FIRM</name>
<evidence type="ECO:0000256" key="13">
    <source>
        <dbReference type="ARBA" id="ARBA00022842"/>
    </source>
</evidence>
<dbReference type="NCBIfam" id="NF004978">
    <property type="entry name" value="PRK06354.1"/>
    <property type="match status" value="1"/>
</dbReference>
<keyword evidence="14" id="KW-0630">Potassium</keyword>
<evidence type="ECO:0000256" key="15">
    <source>
        <dbReference type="ARBA" id="ARBA00023152"/>
    </source>
</evidence>
<feature type="domain" description="Pyruvate kinase barrel" evidence="19">
    <location>
        <begin position="11"/>
        <end position="332"/>
    </location>
</feature>
<dbReference type="GO" id="GO:0005524">
    <property type="term" value="F:ATP binding"/>
    <property type="evidence" value="ECO:0007669"/>
    <property type="project" value="UniProtKB-KW"/>
</dbReference>
<sequence>MYTCKGENGMMKKTKIICTLGPSSETPEKLEAMLRAGMNVARFNFSHGSHEEHGKRIEAVRAAARKVGKPVALLLDTKGPEIRLGLFKKGSIEMKAGQEFILTARDVEGTDKIASVSYKDLPQEVKAGDHILLSDGLVNLEVQSVVGDDIVTQVLNSGKMSDRKRVAVPGIPIKLPALSETDIKDIEFGISQNMDWIAASFIQRGGDVVSIRKVLEKHGSSMKIMSKVESRTAIDNIDDIIRMSDGVMVARGDLGVEVPAEEVPALQKMVIRKCQQAGKPVVTATQMLESMMNNPRPTRAETSDIANAILDGTDGIMLSGETAGGMYPVEAVETMARVAVYTESQFDPVTHQDTGKDVLSTTEAIGRATVRIAESLGAAAIIASTEGGNTAQMISKYRPKSPIIAVSPHENIVRRLQVNWGVQAIIGEGGETSDDVVENAVSAALEHNLIKGGDLVVLTAGVPASTSGTTNMIRVRLVADVLLRGIGLGKRSAVGNICFGNSQAQLERDFIPGCILVVKGSGPELIPYIKRAGAIISEEAGLTSESAITALSLGIPAIIGADTSALTSGELVTVDCGRGMVLRGEANAR</sequence>
<dbReference type="Proteomes" id="UP000003195">
    <property type="component" value="Unassembled WGS sequence"/>
</dbReference>
<evidence type="ECO:0000256" key="14">
    <source>
        <dbReference type="ARBA" id="ARBA00022958"/>
    </source>
</evidence>